<keyword evidence="2" id="KW-0460">Magnesium</keyword>
<reference evidence="3 4" key="1">
    <citation type="submission" date="2017-04" db="EMBL/GenBank/DDBJ databases">
        <authorList>
            <person name="Afonso C.L."/>
            <person name="Miller P.J."/>
            <person name="Scott M.A."/>
            <person name="Spackman E."/>
            <person name="Goraichik I."/>
            <person name="Dimitrov K.M."/>
            <person name="Suarez D.L."/>
            <person name="Swayne D.E."/>
        </authorList>
    </citation>
    <scope>NUCLEOTIDE SEQUENCE [LARGE SCALE GENOMIC DNA]</scope>
    <source>
        <strain evidence="3 4">DSM 12555</strain>
    </source>
</reference>
<dbReference type="EMBL" id="FWXH01000003">
    <property type="protein sequence ID" value="SMC22159.1"/>
    <property type="molecule type" value="Genomic_DNA"/>
</dbReference>
<dbReference type="InterPro" id="IPR051400">
    <property type="entry name" value="HAD-like_hydrolase"/>
</dbReference>
<dbReference type="SFLD" id="SFLDG01129">
    <property type="entry name" value="C1.5:_HAD__Beta-PGM__Phosphata"/>
    <property type="match status" value="1"/>
</dbReference>
<gene>
    <name evidence="3" type="ORF">SAMN02745134_01564</name>
</gene>
<dbReference type="Pfam" id="PF00702">
    <property type="entry name" value="Hydrolase"/>
    <property type="match status" value="1"/>
</dbReference>
<dbReference type="AlphaFoldDB" id="A0A1W1XE42"/>
<evidence type="ECO:0000313" key="3">
    <source>
        <dbReference type="EMBL" id="SMC22159.1"/>
    </source>
</evidence>
<protein>
    <submittedName>
        <fullName evidence="3">Haloacid dehalogenase superfamily, subfamily IA, variant 1 with third motif having Dx(3-4)D or Dx(3-4)E</fullName>
    </submittedName>
</protein>
<dbReference type="RefSeq" id="WP_084115036.1">
    <property type="nucleotide sequence ID" value="NZ_FWXH01000003.1"/>
</dbReference>
<sequence length="236" mass="28194">MAKVRVIVFDLFETLLHDIKFDFDSGLSYLHENILSKNTDKVQFLNYAVTYWKELYDKRSEDNTELAFEDELLDFKNKYGFKVNYPLEEILYNCALEINTTELFNDTISTLEQLKLLEIPVYLLSNSIFKKNVMKKFINQYDLEKYFINIHFSADYKIRKPHKDLFKIVFDDIKKYDTSIEMEQVYFIGDNFEADVLGSENFGFTPVFINRKYDTDINNKNFIEIKSLNELLELIR</sequence>
<dbReference type="OrthoDB" id="9794086at2"/>
<dbReference type="InterPro" id="IPR023214">
    <property type="entry name" value="HAD_sf"/>
</dbReference>
<accession>A0A1W1XE42</accession>
<dbReference type="GO" id="GO:0016787">
    <property type="term" value="F:hydrolase activity"/>
    <property type="evidence" value="ECO:0007669"/>
    <property type="project" value="UniProtKB-KW"/>
</dbReference>
<organism evidence="3 4">
    <name type="scientific">Clostridium acidisoli DSM 12555</name>
    <dbReference type="NCBI Taxonomy" id="1121291"/>
    <lineage>
        <taxon>Bacteria</taxon>
        <taxon>Bacillati</taxon>
        <taxon>Bacillota</taxon>
        <taxon>Clostridia</taxon>
        <taxon>Eubacteriales</taxon>
        <taxon>Clostridiaceae</taxon>
        <taxon>Clostridium</taxon>
    </lineage>
</organism>
<keyword evidence="4" id="KW-1185">Reference proteome</keyword>
<dbReference type="SFLD" id="SFLDS00003">
    <property type="entry name" value="Haloacid_Dehalogenase"/>
    <property type="match status" value="1"/>
</dbReference>
<dbReference type="Proteomes" id="UP000192468">
    <property type="component" value="Unassembled WGS sequence"/>
</dbReference>
<name>A0A1W1XE42_9CLOT</name>
<evidence type="ECO:0000256" key="2">
    <source>
        <dbReference type="ARBA" id="ARBA00022842"/>
    </source>
</evidence>
<dbReference type="Gene3D" id="3.40.50.1000">
    <property type="entry name" value="HAD superfamily/HAD-like"/>
    <property type="match status" value="1"/>
</dbReference>
<dbReference type="PANTHER" id="PTHR46470">
    <property type="entry name" value="N-ACYLNEURAMINATE-9-PHOSPHATASE"/>
    <property type="match status" value="1"/>
</dbReference>
<keyword evidence="1" id="KW-0378">Hydrolase</keyword>
<dbReference type="SUPFAM" id="SSF56784">
    <property type="entry name" value="HAD-like"/>
    <property type="match status" value="1"/>
</dbReference>
<evidence type="ECO:0000313" key="4">
    <source>
        <dbReference type="Proteomes" id="UP000192468"/>
    </source>
</evidence>
<proteinExistence type="predicted"/>
<dbReference type="Gene3D" id="1.10.150.400">
    <property type="match status" value="1"/>
</dbReference>
<dbReference type="InterPro" id="IPR036412">
    <property type="entry name" value="HAD-like_sf"/>
</dbReference>
<evidence type="ECO:0000256" key="1">
    <source>
        <dbReference type="ARBA" id="ARBA00022801"/>
    </source>
</evidence>
<dbReference type="STRING" id="1121291.SAMN02745134_01564"/>